<evidence type="ECO:0000313" key="2">
    <source>
        <dbReference type="Proteomes" id="UP001059380"/>
    </source>
</evidence>
<sequence>MSRHSYVVVDMADPGASIVMLAVAQLCQDCEAITAAGNGRCARCGSQSLLSIAKVLNREEEEKPPVHPVEVRISIGGDNFEYVQRVLSELDREAFLRDADSFRMCSGGAGGSYSVTTVTRDISAEDFRAELAAWFERRRAGGAR</sequence>
<dbReference type="RefSeq" id="WP_260794132.1">
    <property type="nucleotide sequence ID" value="NZ_CP093313.1"/>
</dbReference>
<dbReference type="EMBL" id="CP093313">
    <property type="protein sequence ID" value="UWZ84626.1"/>
    <property type="molecule type" value="Genomic_DNA"/>
</dbReference>
<proteinExistence type="predicted"/>
<dbReference type="Proteomes" id="UP001059380">
    <property type="component" value="Chromosome"/>
</dbReference>
<name>A0A9J7BS84_9BACT</name>
<dbReference type="KEGG" id="orp:MOP44_01525"/>
<dbReference type="AlphaFoldDB" id="A0A9J7BS84"/>
<accession>A0A9J7BS84</accession>
<evidence type="ECO:0000313" key="1">
    <source>
        <dbReference type="EMBL" id="UWZ84626.1"/>
    </source>
</evidence>
<keyword evidence="2" id="KW-1185">Reference proteome</keyword>
<organism evidence="1 2">
    <name type="scientific">Occallatibacter riparius</name>
    <dbReference type="NCBI Taxonomy" id="1002689"/>
    <lineage>
        <taxon>Bacteria</taxon>
        <taxon>Pseudomonadati</taxon>
        <taxon>Acidobacteriota</taxon>
        <taxon>Terriglobia</taxon>
        <taxon>Terriglobales</taxon>
        <taxon>Acidobacteriaceae</taxon>
        <taxon>Occallatibacter</taxon>
    </lineage>
</organism>
<gene>
    <name evidence="1" type="ORF">MOP44_01525</name>
</gene>
<protein>
    <submittedName>
        <fullName evidence="1">Uncharacterized protein</fullName>
    </submittedName>
</protein>
<reference evidence="1" key="1">
    <citation type="submission" date="2021-04" db="EMBL/GenBank/DDBJ databases">
        <title>Phylogenetic analysis of Acidobacteriaceae.</title>
        <authorList>
            <person name="Qiu L."/>
            <person name="Zhang Q."/>
        </authorList>
    </citation>
    <scope>NUCLEOTIDE SEQUENCE</scope>
    <source>
        <strain evidence="1">DSM 25168</strain>
    </source>
</reference>